<proteinExistence type="predicted"/>
<evidence type="ECO:0000313" key="1">
    <source>
        <dbReference type="EMBL" id="KAK2975056.1"/>
    </source>
</evidence>
<name>A0AA88RA04_9ASTE</name>
<dbReference type="Proteomes" id="UP001187471">
    <property type="component" value="Unassembled WGS sequence"/>
</dbReference>
<reference evidence="1" key="1">
    <citation type="submission" date="2022-12" db="EMBL/GenBank/DDBJ databases">
        <title>Draft genome assemblies for two species of Escallonia (Escalloniales).</title>
        <authorList>
            <person name="Chanderbali A."/>
            <person name="Dervinis C."/>
            <person name="Anghel I."/>
            <person name="Soltis D."/>
            <person name="Soltis P."/>
            <person name="Zapata F."/>
        </authorList>
    </citation>
    <scope>NUCLEOTIDE SEQUENCE</scope>
    <source>
        <strain evidence="1">UCBG92.1500</strain>
        <tissue evidence="1">Leaf</tissue>
    </source>
</reference>
<sequence length="147" mass="16653">MTSKDAWEILQKSLQGVEKAKDVRLQSLRAEFKTLKMQNSENINNHVTRLKKGGSEMKRNGETLDDVRVKTKLAATTDEVEEIVIATEVAIEVDAMDAMDEDVVDNISKEAKQTEAIKHIVVVEDLEVDFNNEVVSMWDFRFEGLVV</sequence>
<comment type="caution">
    <text evidence="1">The sequence shown here is derived from an EMBL/GenBank/DDBJ whole genome shotgun (WGS) entry which is preliminary data.</text>
</comment>
<protein>
    <submittedName>
        <fullName evidence="1">Uncharacterized protein</fullName>
    </submittedName>
</protein>
<gene>
    <name evidence="1" type="ORF">RJ640_022059</name>
</gene>
<accession>A0AA88RA04</accession>
<dbReference type="EMBL" id="JAVXUO010002244">
    <property type="protein sequence ID" value="KAK2975056.1"/>
    <property type="molecule type" value="Genomic_DNA"/>
</dbReference>
<keyword evidence="2" id="KW-1185">Reference proteome</keyword>
<dbReference type="AlphaFoldDB" id="A0AA88RA04"/>
<dbReference type="PANTHER" id="PTHR35317">
    <property type="entry name" value="OS04G0629600 PROTEIN"/>
    <property type="match status" value="1"/>
</dbReference>
<dbReference type="Pfam" id="PF14223">
    <property type="entry name" value="Retrotran_gag_2"/>
    <property type="match status" value="1"/>
</dbReference>
<organism evidence="1 2">
    <name type="scientific">Escallonia rubra</name>
    <dbReference type="NCBI Taxonomy" id="112253"/>
    <lineage>
        <taxon>Eukaryota</taxon>
        <taxon>Viridiplantae</taxon>
        <taxon>Streptophyta</taxon>
        <taxon>Embryophyta</taxon>
        <taxon>Tracheophyta</taxon>
        <taxon>Spermatophyta</taxon>
        <taxon>Magnoliopsida</taxon>
        <taxon>eudicotyledons</taxon>
        <taxon>Gunneridae</taxon>
        <taxon>Pentapetalae</taxon>
        <taxon>asterids</taxon>
        <taxon>campanulids</taxon>
        <taxon>Escalloniales</taxon>
        <taxon>Escalloniaceae</taxon>
        <taxon>Escallonia</taxon>
    </lineage>
</organism>
<evidence type="ECO:0000313" key="2">
    <source>
        <dbReference type="Proteomes" id="UP001187471"/>
    </source>
</evidence>
<dbReference type="PANTHER" id="PTHR35317:SF28">
    <property type="entry name" value="ZINC FINGER, CCHC-TYPE, RIBONUCLEASE H-LIKE DOMAIN, GAG-PRE-INTEGRASE DOMAIN PROTEIN-RELATED"/>
    <property type="match status" value="1"/>
</dbReference>